<proteinExistence type="predicted"/>
<keyword evidence="2 5" id="KW-0812">Transmembrane</keyword>
<protein>
    <submittedName>
        <fullName evidence="6">Anditomin synthesis protein L</fullName>
    </submittedName>
</protein>
<comment type="caution">
    <text evidence="6">The sequence shown here is derived from an EMBL/GenBank/DDBJ whole genome shotgun (WGS) entry which is preliminary data.</text>
</comment>
<keyword evidence="7" id="KW-1185">Reference proteome</keyword>
<dbReference type="InterPro" id="IPR036019">
    <property type="entry name" value="MscL_channel"/>
</dbReference>
<sequence>ACLNSTTTATPFSARVRMHEDVLAAAFTRVVTSFVSDIVSPLISLLPFLHRNLDEKFAVLRRGPHYSKGQGYNTLKQARDDGALVMAYGAFLDNVLNFIGVGIALYAIAQVYAWVSDDSIIKHTVKCKFCRKSISEK</sequence>
<organism evidence="6 7">
    <name type="scientific">Cryomyces minteri</name>
    <dbReference type="NCBI Taxonomy" id="331657"/>
    <lineage>
        <taxon>Eukaryota</taxon>
        <taxon>Fungi</taxon>
        <taxon>Dikarya</taxon>
        <taxon>Ascomycota</taxon>
        <taxon>Pezizomycotina</taxon>
        <taxon>Dothideomycetes</taxon>
        <taxon>Dothideomycetes incertae sedis</taxon>
        <taxon>Cryomyces</taxon>
    </lineage>
</organism>
<dbReference type="AlphaFoldDB" id="A0A4U0VV94"/>
<dbReference type="EMBL" id="NAJN01002376">
    <property type="protein sequence ID" value="TKA53617.1"/>
    <property type="molecule type" value="Genomic_DNA"/>
</dbReference>
<dbReference type="SUPFAM" id="SSF81330">
    <property type="entry name" value="Gated mechanosensitive channel"/>
    <property type="match status" value="1"/>
</dbReference>
<evidence type="ECO:0000256" key="3">
    <source>
        <dbReference type="ARBA" id="ARBA00022989"/>
    </source>
</evidence>
<keyword evidence="3 5" id="KW-1133">Transmembrane helix</keyword>
<dbReference type="GO" id="GO:0016020">
    <property type="term" value="C:membrane"/>
    <property type="evidence" value="ECO:0007669"/>
    <property type="project" value="UniProtKB-SubCell"/>
</dbReference>
<dbReference type="FunFam" id="1.10.1200.120:FF:000004">
    <property type="entry name" value="Ion channel, putative"/>
    <property type="match status" value="1"/>
</dbReference>
<dbReference type="OrthoDB" id="10010920at2759"/>
<dbReference type="Proteomes" id="UP000308768">
    <property type="component" value="Unassembled WGS sequence"/>
</dbReference>
<feature type="non-terminal residue" evidence="6">
    <location>
        <position position="1"/>
    </location>
</feature>
<evidence type="ECO:0000256" key="2">
    <source>
        <dbReference type="ARBA" id="ARBA00022692"/>
    </source>
</evidence>
<gene>
    <name evidence="6" type="ORF">B0A49_13175</name>
</gene>
<dbReference type="Pfam" id="PF01741">
    <property type="entry name" value="MscL"/>
    <property type="match status" value="1"/>
</dbReference>
<dbReference type="STRING" id="331657.A0A4U0VV94"/>
<dbReference type="PANTHER" id="PTHR30266:SF2">
    <property type="entry name" value="LARGE-CONDUCTANCE MECHANOSENSITIVE CHANNEL"/>
    <property type="match status" value="1"/>
</dbReference>
<dbReference type="GO" id="GO:0008381">
    <property type="term" value="F:mechanosensitive monoatomic ion channel activity"/>
    <property type="evidence" value="ECO:0007669"/>
    <property type="project" value="TreeGrafter"/>
</dbReference>
<accession>A0A4U0VV94</accession>
<evidence type="ECO:0000313" key="7">
    <source>
        <dbReference type="Proteomes" id="UP000308768"/>
    </source>
</evidence>
<dbReference type="InterPro" id="IPR037673">
    <property type="entry name" value="MSC/AndL"/>
</dbReference>
<comment type="subcellular location">
    <subcellularLocation>
        <location evidence="1">Membrane</location>
        <topology evidence="1">Multi-pass membrane protein</topology>
    </subcellularLocation>
</comment>
<evidence type="ECO:0000256" key="5">
    <source>
        <dbReference type="SAM" id="Phobius"/>
    </source>
</evidence>
<evidence type="ECO:0000256" key="1">
    <source>
        <dbReference type="ARBA" id="ARBA00004141"/>
    </source>
</evidence>
<dbReference type="Gene3D" id="1.10.1200.120">
    <property type="entry name" value="Large-conductance mechanosensitive channel, MscL, domain 1"/>
    <property type="match status" value="1"/>
</dbReference>
<dbReference type="PANTHER" id="PTHR30266">
    <property type="entry name" value="MECHANOSENSITIVE CHANNEL MSCL"/>
    <property type="match status" value="1"/>
</dbReference>
<evidence type="ECO:0000256" key="4">
    <source>
        <dbReference type="ARBA" id="ARBA00023136"/>
    </source>
</evidence>
<keyword evidence="4 5" id="KW-0472">Membrane</keyword>
<reference evidence="6 7" key="1">
    <citation type="submission" date="2017-03" db="EMBL/GenBank/DDBJ databases">
        <title>Genomes of endolithic fungi from Antarctica.</title>
        <authorList>
            <person name="Coleine C."/>
            <person name="Masonjones S."/>
            <person name="Stajich J.E."/>
        </authorList>
    </citation>
    <scope>NUCLEOTIDE SEQUENCE [LARGE SCALE GENOMIC DNA]</scope>
    <source>
        <strain evidence="6 7">CCFEE 5187</strain>
    </source>
</reference>
<name>A0A4U0VV94_9PEZI</name>
<evidence type="ECO:0000313" key="6">
    <source>
        <dbReference type="EMBL" id="TKA53617.1"/>
    </source>
</evidence>
<feature type="transmembrane region" description="Helical" evidence="5">
    <location>
        <begin position="95"/>
        <end position="115"/>
    </location>
</feature>